<feature type="signal peptide" evidence="8">
    <location>
        <begin position="1"/>
        <end position="22"/>
    </location>
</feature>
<evidence type="ECO:0000313" key="9">
    <source>
        <dbReference type="EMBL" id="EEB08011.1"/>
    </source>
</evidence>
<protein>
    <submittedName>
        <fullName evidence="9">Membrane transporter</fullName>
    </submittedName>
</protein>
<keyword evidence="3" id="KW-0813">Transport</keyword>
<comment type="similarity">
    <text evidence="2">Belongs to the SLC35F solute transporter family.</text>
</comment>
<evidence type="ECO:0000256" key="6">
    <source>
        <dbReference type="ARBA" id="ARBA00023136"/>
    </source>
</evidence>
<gene>
    <name evidence="9" type="ORF">SJAG_03138</name>
</gene>
<dbReference type="AlphaFoldDB" id="B6K3F4"/>
<dbReference type="HOGENOM" id="CLU_026578_1_0_1"/>
<evidence type="ECO:0000256" key="5">
    <source>
        <dbReference type="ARBA" id="ARBA00022989"/>
    </source>
</evidence>
<keyword evidence="8" id="KW-0732">Signal</keyword>
<dbReference type="GO" id="GO:0016020">
    <property type="term" value="C:membrane"/>
    <property type="evidence" value="ECO:0007669"/>
    <property type="project" value="UniProtKB-SubCell"/>
</dbReference>
<proteinExistence type="inferred from homology"/>
<dbReference type="SUPFAM" id="SSF103481">
    <property type="entry name" value="Multidrug resistance efflux transporter EmrE"/>
    <property type="match status" value="1"/>
</dbReference>
<evidence type="ECO:0000256" key="3">
    <source>
        <dbReference type="ARBA" id="ARBA00022448"/>
    </source>
</evidence>
<dbReference type="JaponicusDB" id="SJAG_03138"/>
<feature type="transmembrane region" description="Helical" evidence="7">
    <location>
        <begin position="124"/>
        <end position="148"/>
    </location>
</feature>
<evidence type="ECO:0000256" key="1">
    <source>
        <dbReference type="ARBA" id="ARBA00004141"/>
    </source>
</evidence>
<dbReference type="InterPro" id="IPR037185">
    <property type="entry name" value="EmrE-like"/>
</dbReference>
<dbReference type="PANTHER" id="PTHR23051">
    <property type="entry name" value="SOLUTE CARRIER FAMILY 35, MEMBER F5"/>
    <property type="match status" value="1"/>
</dbReference>
<keyword evidence="6 7" id="KW-0472">Membrane</keyword>
<dbReference type="Proteomes" id="UP000001744">
    <property type="component" value="Unassembled WGS sequence"/>
</dbReference>
<evidence type="ECO:0000256" key="2">
    <source>
        <dbReference type="ARBA" id="ARBA00007863"/>
    </source>
</evidence>
<dbReference type="eggNOG" id="KOG2765">
    <property type="taxonomic scope" value="Eukaryota"/>
</dbReference>
<dbReference type="GO" id="GO:0022857">
    <property type="term" value="F:transmembrane transporter activity"/>
    <property type="evidence" value="ECO:0007669"/>
    <property type="project" value="InterPro"/>
</dbReference>
<feature type="transmembrane region" description="Helical" evidence="7">
    <location>
        <begin position="100"/>
        <end position="118"/>
    </location>
</feature>
<keyword evidence="5 7" id="KW-1133">Transmembrane helix</keyword>
<feature type="transmembrane region" description="Helical" evidence="7">
    <location>
        <begin position="314"/>
        <end position="331"/>
    </location>
</feature>
<name>B6K3F4_SCHJY</name>
<organism evidence="9 10">
    <name type="scientific">Schizosaccharomyces japonicus (strain yFS275 / FY16936)</name>
    <name type="common">Fission yeast</name>
    <dbReference type="NCBI Taxonomy" id="402676"/>
    <lineage>
        <taxon>Eukaryota</taxon>
        <taxon>Fungi</taxon>
        <taxon>Dikarya</taxon>
        <taxon>Ascomycota</taxon>
        <taxon>Taphrinomycotina</taxon>
        <taxon>Schizosaccharomycetes</taxon>
        <taxon>Schizosaccharomycetales</taxon>
        <taxon>Schizosaccharomycetaceae</taxon>
        <taxon>Schizosaccharomyces</taxon>
    </lineage>
</organism>
<evidence type="ECO:0000256" key="4">
    <source>
        <dbReference type="ARBA" id="ARBA00022692"/>
    </source>
</evidence>
<dbReference type="PANTHER" id="PTHR23051:SF0">
    <property type="entry name" value="SOLUTE CARRIER FAMILY 35 MEMBER F5"/>
    <property type="match status" value="1"/>
</dbReference>
<feature type="chain" id="PRO_5002845065" evidence="8">
    <location>
        <begin position="23"/>
        <end position="337"/>
    </location>
</feature>
<dbReference type="OMA" id="MYGVYTI"/>
<feature type="transmembrane region" description="Helical" evidence="7">
    <location>
        <begin position="194"/>
        <end position="212"/>
    </location>
</feature>
<feature type="transmembrane region" description="Helical" evidence="7">
    <location>
        <begin position="38"/>
        <end position="57"/>
    </location>
</feature>
<dbReference type="Pfam" id="PF06027">
    <property type="entry name" value="SLC35F"/>
    <property type="match status" value="1"/>
</dbReference>
<dbReference type="OrthoDB" id="1436450at2759"/>
<dbReference type="STRING" id="402676.B6K3F4"/>
<sequence length="337" mass="37538">MQRRLVGIILLLLVVFLWLASSFLTSDLLNDSDYSKPFFITYLNTGTFVFYLIPWYFKRRKAEKRRLTSDVHLYESVRSENDPFQANPPPLTEKLDVKHTAYLSAGFCVLWFSANYFSNASLGYTNVASFTIISSLSGFFTLGLGAIANVERFSVAKFCALLASVAGVILVSVQDGKQADQGVELPTKPILGDTYALMAAFLYGCYSVLIKFHVHDEEHISMHLFFGLVGLFDLLFLWPIMIFLHNAGVEVFELPSDLATTVGLSINASITFVSDYLWVIAMLMTSPLVVTLGMSLSIPLALICDILFKDHYTSVSLFIGSFLVFVGFIIVNSKVDP</sequence>
<dbReference type="InterPro" id="IPR009262">
    <property type="entry name" value="SLC35_F1/F2/F6"/>
</dbReference>
<dbReference type="GeneID" id="7048484"/>
<dbReference type="RefSeq" id="XP_002174304.1">
    <property type="nucleotide sequence ID" value="XM_002174268.2"/>
</dbReference>
<keyword evidence="4 7" id="KW-0812">Transmembrane</keyword>
<keyword evidence="10" id="KW-1185">Reference proteome</keyword>
<accession>B6K3F4</accession>
<evidence type="ECO:0000256" key="8">
    <source>
        <dbReference type="SAM" id="SignalP"/>
    </source>
</evidence>
<feature type="transmembrane region" description="Helical" evidence="7">
    <location>
        <begin position="155"/>
        <end position="174"/>
    </location>
</feature>
<dbReference type="EMBL" id="KE651167">
    <property type="protein sequence ID" value="EEB08011.1"/>
    <property type="molecule type" value="Genomic_DNA"/>
</dbReference>
<dbReference type="VEuPathDB" id="FungiDB:SJAG_03138"/>
<feature type="transmembrane region" description="Helical" evidence="7">
    <location>
        <begin position="288"/>
        <end position="308"/>
    </location>
</feature>
<evidence type="ECO:0000313" key="10">
    <source>
        <dbReference type="Proteomes" id="UP000001744"/>
    </source>
</evidence>
<evidence type="ECO:0000256" key="7">
    <source>
        <dbReference type="SAM" id="Phobius"/>
    </source>
</evidence>
<reference evidence="9 10" key="1">
    <citation type="journal article" date="2011" name="Science">
        <title>Comparative functional genomics of the fission yeasts.</title>
        <authorList>
            <person name="Rhind N."/>
            <person name="Chen Z."/>
            <person name="Yassour M."/>
            <person name="Thompson D.A."/>
            <person name="Haas B.J."/>
            <person name="Habib N."/>
            <person name="Wapinski I."/>
            <person name="Roy S."/>
            <person name="Lin M.F."/>
            <person name="Heiman D.I."/>
            <person name="Young S.K."/>
            <person name="Furuya K."/>
            <person name="Guo Y."/>
            <person name="Pidoux A."/>
            <person name="Chen H.M."/>
            <person name="Robbertse B."/>
            <person name="Goldberg J.M."/>
            <person name="Aoki K."/>
            <person name="Bayne E.H."/>
            <person name="Berlin A.M."/>
            <person name="Desjardins C.A."/>
            <person name="Dobbs E."/>
            <person name="Dukaj L."/>
            <person name="Fan L."/>
            <person name="FitzGerald M.G."/>
            <person name="French C."/>
            <person name="Gujja S."/>
            <person name="Hansen K."/>
            <person name="Keifenheim D."/>
            <person name="Levin J.Z."/>
            <person name="Mosher R.A."/>
            <person name="Mueller C.A."/>
            <person name="Pfiffner J."/>
            <person name="Priest M."/>
            <person name="Russ C."/>
            <person name="Smialowska A."/>
            <person name="Swoboda P."/>
            <person name="Sykes S.M."/>
            <person name="Vaughn M."/>
            <person name="Vengrova S."/>
            <person name="Yoder R."/>
            <person name="Zeng Q."/>
            <person name="Allshire R."/>
            <person name="Baulcombe D."/>
            <person name="Birren B.W."/>
            <person name="Brown W."/>
            <person name="Ekwall K."/>
            <person name="Kellis M."/>
            <person name="Leatherwood J."/>
            <person name="Levin H."/>
            <person name="Margalit H."/>
            <person name="Martienssen R."/>
            <person name="Nieduszynski C.A."/>
            <person name="Spatafora J.W."/>
            <person name="Friedman N."/>
            <person name="Dalgaard J.Z."/>
            <person name="Baumann P."/>
            <person name="Niki H."/>
            <person name="Regev A."/>
            <person name="Nusbaum C."/>
        </authorList>
    </citation>
    <scope>NUCLEOTIDE SEQUENCE [LARGE SCALE GENOMIC DNA]</scope>
    <source>
        <strain evidence="10">yFS275 / FY16936</strain>
    </source>
</reference>
<feature type="transmembrane region" description="Helical" evidence="7">
    <location>
        <begin position="224"/>
        <end position="244"/>
    </location>
</feature>
<comment type="subcellular location">
    <subcellularLocation>
        <location evidence="1">Membrane</location>
        <topology evidence="1">Multi-pass membrane protein</topology>
    </subcellularLocation>
</comment>